<feature type="compositionally biased region" description="Acidic residues" evidence="1">
    <location>
        <begin position="296"/>
        <end position="305"/>
    </location>
</feature>
<sequence length="316" mass="35710">MDNTIHRQRKPKPLFGLFRKNKPGPVQVIVPTSPLSSVPLHSILSPHSNIERLPKQSISDTRNPLLSPQFQRRPRSKSVGRDPSAHIRLMEERESALNKLCQREINSPNSSLVDSLPLLSPTYTAPPVPPIPVHHQPMRKFSSAHDLQKAAKIQQNSINQAQCQPLPKRKDLSRSRSLNNSFPQKLHSSKSQQQLKSPISPNPMSRGRWPPSRNYINNNNSNNNNNNNSDDDDIPLGYLQSPISRPSSLLSDNEEEDDEDLIPIARLNTDTSVSDVDYQTAADKYKEKVKERLQLDEEDSDDDDIPISLLPSKKFI</sequence>
<feature type="region of interest" description="Disordered" evidence="1">
    <location>
        <begin position="127"/>
        <end position="257"/>
    </location>
</feature>
<dbReference type="AlphaFoldDB" id="A0A8H7T060"/>
<dbReference type="OrthoDB" id="2290247at2759"/>
<name>A0A8H7T060_9FUNG</name>
<reference evidence="2" key="1">
    <citation type="submission" date="2021-01" db="EMBL/GenBank/DDBJ databases">
        <title>Metabolic potential, ecology and presence of endohyphal bacteria is reflected in genomic diversity of Mucoromycotina.</title>
        <authorList>
            <person name="Muszewska A."/>
            <person name="Okrasinska A."/>
            <person name="Steczkiewicz K."/>
            <person name="Drgas O."/>
            <person name="Orlowska M."/>
            <person name="Perlinska-Lenart U."/>
            <person name="Aleksandrzak-Piekarczyk T."/>
            <person name="Szatraj K."/>
            <person name="Zielenkiewicz U."/>
            <person name="Pilsyk S."/>
            <person name="Malc E."/>
            <person name="Mieczkowski P."/>
            <person name="Kruszewska J.S."/>
            <person name="Biernat P."/>
            <person name="Pawlowska J."/>
        </authorList>
    </citation>
    <scope>NUCLEOTIDE SEQUENCE</scope>
    <source>
        <strain evidence="2">WA0000018081</strain>
    </source>
</reference>
<feature type="compositionally biased region" description="Low complexity" evidence="1">
    <location>
        <begin position="306"/>
        <end position="316"/>
    </location>
</feature>
<keyword evidence="3" id="KW-1185">Reference proteome</keyword>
<protein>
    <submittedName>
        <fullName evidence="2">Uncharacterized protein</fullName>
    </submittedName>
</protein>
<dbReference type="EMBL" id="JAEPRE010000006">
    <property type="protein sequence ID" value="KAG2237417.1"/>
    <property type="molecule type" value="Genomic_DNA"/>
</dbReference>
<accession>A0A8H7T060</accession>
<evidence type="ECO:0000313" key="3">
    <source>
        <dbReference type="Proteomes" id="UP000613177"/>
    </source>
</evidence>
<feature type="compositionally biased region" description="Polar residues" evidence="1">
    <location>
        <begin position="56"/>
        <end position="70"/>
    </location>
</feature>
<proteinExistence type="predicted"/>
<organism evidence="2 3">
    <name type="scientific">Thamnidium elegans</name>
    <dbReference type="NCBI Taxonomy" id="101142"/>
    <lineage>
        <taxon>Eukaryota</taxon>
        <taxon>Fungi</taxon>
        <taxon>Fungi incertae sedis</taxon>
        <taxon>Mucoromycota</taxon>
        <taxon>Mucoromycotina</taxon>
        <taxon>Mucoromycetes</taxon>
        <taxon>Mucorales</taxon>
        <taxon>Mucorineae</taxon>
        <taxon>Mucoraceae</taxon>
        <taxon>Thamnidium</taxon>
    </lineage>
</organism>
<feature type="compositionally biased region" description="Polar residues" evidence="1">
    <location>
        <begin position="153"/>
        <end position="163"/>
    </location>
</feature>
<evidence type="ECO:0000256" key="1">
    <source>
        <dbReference type="SAM" id="MobiDB-lite"/>
    </source>
</evidence>
<feature type="compositionally biased region" description="Low complexity" evidence="1">
    <location>
        <begin position="184"/>
        <end position="197"/>
    </location>
</feature>
<feature type="region of interest" description="Disordered" evidence="1">
    <location>
        <begin position="292"/>
        <end position="316"/>
    </location>
</feature>
<feature type="compositionally biased region" description="Low complexity" evidence="1">
    <location>
        <begin position="217"/>
        <end position="228"/>
    </location>
</feature>
<dbReference type="Proteomes" id="UP000613177">
    <property type="component" value="Unassembled WGS sequence"/>
</dbReference>
<feature type="region of interest" description="Disordered" evidence="1">
    <location>
        <begin position="54"/>
        <end position="83"/>
    </location>
</feature>
<gene>
    <name evidence="2" type="ORF">INT48_009546</name>
</gene>
<evidence type="ECO:0000313" key="2">
    <source>
        <dbReference type="EMBL" id="KAG2237417.1"/>
    </source>
</evidence>
<comment type="caution">
    <text evidence="2">The sequence shown here is derived from an EMBL/GenBank/DDBJ whole genome shotgun (WGS) entry which is preliminary data.</text>
</comment>